<keyword evidence="2" id="KW-1185">Reference proteome</keyword>
<evidence type="ECO:0000313" key="1">
    <source>
        <dbReference type="EMBL" id="QWC11461.1"/>
    </source>
</evidence>
<evidence type="ECO:0000313" key="2">
    <source>
        <dbReference type="Proteomes" id="UP000676885"/>
    </source>
</evidence>
<proteinExistence type="predicted"/>
<dbReference type="RefSeq" id="WP_210228451.1">
    <property type="nucleotide sequence ID" value="NZ_CP076022.1"/>
</dbReference>
<dbReference type="KEGG" id="ajg:KKR91_07925"/>
<dbReference type="EMBL" id="CP076022">
    <property type="protein sequence ID" value="QWC11461.1"/>
    <property type="molecule type" value="Genomic_DNA"/>
</dbReference>
<gene>
    <name evidence="1" type="ORF">KKR91_07925</name>
</gene>
<accession>A0A975M7M2</accession>
<sequence length="100" mass="11079">MADNLDSVVRNMSRFAELLSLVGLPELGQGYKEEAKKLDCDKSEPAVAATRDWIRETFTYQGSGSIPDRYVAKKDGSADLPLTTEYHELMHALGAFVADR</sequence>
<dbReference type="Proteomes" id="UP000676885">
    <property type="component" value="Chromosome"/>
</dbReference>
<protein>
    <submittedName>
        <fullName evidence="1">Uncharacterized protein</fullName>
    </submittedName>
</protein>
<dbReference type="AlphaFoldDB" id="A0A975M7M2"/>
<name>A0A975M7M2_9MICC</name>
<organism evidence="1 2">
    <name type="scientific">Arthrobacter jiangjiafuii</name>
    <dbReference type="NCBI Taxonomy" id="2817475"/>
    <lineage>
        <taxon>Bacteria</taxon>
        <taxon>Bacillati</taxon>
        <taxon>Actinomycetota</taxon>
        <taxon>Actinomycetes</taxon>
        <taxon>Micrococcales</taxon>
        <taxon>Micrococcaceae</taxon>
        <taxon>Arthrobacter</taxon>
    </lineage>
</organism>
<reference evidence="1 2" key="1">
    <citation type="submission" date="2021-05" db="EMBL/GenBank/DDBJ databases">
        <title>Novel species in genus Arthrobacter.</title>
        <authorList>
            <person name="Zhang G."/>
        </authorList>
    </citation>
    <scope>NUCLEOTIDE SEQUENCE [LARGE SCALE GENOMIC DNA]</scope>
    <source>
        <strain evidence="2">zg-ZUI227</strain>
    </source>
</reference>